<comment type="caution">
    <text evidence="1">The sequence shown here is derived from an EMBL/GenBank/DDBJ whole genome shotgun (WGS) entry which is preliminary data.</text>
</comment>
<dbReference type="AlphaFoldDB" id="A0A7J7YN36"/>
<evidence type="ECO:0000313" key="1">
    <source>
        <dbReference type="EMBL" id="KAF6363076.1"/>
    </source>
</evidence>
<gene>
    <name evidence="1" type="ORF">mPipKuh1_010074</name>
</gene>
<sequence>MQSPQLPLPQSISLFSLRCNHTSLKPQFLAPFLTLGLCTCSSHPNPSTHTLALSTSSSFSSFHSNCVVHINNKNMLYSNKCWAHSAQSLKRLFFCSSQFGSVHRVSACGPKGPGFDSSQGHVPWLQAPPWPRPWSGHVQEATN</sequence>
<keyword evidence="2" id="KW-1185">Reference proteome</keyword>
<evidence type="ECO:0000313" key="2">
    <source>
        <dbReference type="Proteomes" id="UP000558488"/>
    </source>
</evidence>
<organism evidence="1 2">
    <name type="scientific">Pipistrellus kuhlii</name>
    <name type="common">Kuhl's pipistrelle</name>
    <dbReference type="NCBI Taxonomy" id="59472"/>
    <lineage>
        <taxon>Eukaryota</taxon>
        <taxon>Metazoa</taxon>
        <taxon>Chordata</taxon>
        <taxon>Craniata</taxon>
        <taxon>Vertebrata</taxon>
        <taxon>Euteleostomi</taxon>
        <taxon>Mammalia</taxon>
        <taxon>Eutheria</taxon>
        <taxon>Laurasiatheria</taxon>
        <taxon>Chiroptera</taxon>
        <taxon>Yangochiroptera</taxon>
        <taxon>Vespertilionidae</taxon>
        <taxon>Pipistrellus</taxon>
    </lineage>
</organism>
<reference evidence="1 2" key="1">
    <citation type="journal article" date="2020" name="Nature">
        <title>Six reference-quality genomes reveal evolution of bat adaptations.</title>
        <authorList>
            <person name="Jebb D."/>
            <person name="Huang Z."/>
            <person name="Pippel M."/>
            <person name="Hughes G.M."/>
            <person name="Lavrichenko K."/>
            <person name="Devanna P."/>
            <person name="Winkler S."/>
            <person name="Jermiin L.S."/>
            <person name="Skirmuntt E.C."/>
            <person name="Katzourakis A."/>
            <person name="Burkitt-Gray L."/>
            <person name="Ray D.A."/>
            <person name="Sullivan K.A.M."/>
            <person name="Roscito J.G."/>
            <person name="Kirilenko B.M."/>
            <person name="Davalos L.M."/>
            <person name="Corthals A.P."/>
            <person name="Power M.L."/>
            <person name="Jones G."/>
            <person name="Ransome R.D."/>
            <person name="Dechmann D.K.N."/>
            <person name="Locatelli A.G."/>
            <person name="Puechmaille S.J."/>
            <person name="Fedrigo O."/>
            <person name="Jarvis E.D."/>
            <person name="Hiller M."/>
            <person name="Vernes S.C."/>
            <person name="Myers E.W."/>
            <person name="Teeling E.C."/>
        </authorList>
    </citation>
    <scope>NUCLEOTIDE SEQUENCE [LARGE SCALE GENOMIC DNA]</scope>
    <source>
        <strain evidence="1">MPipKuh1</strain>
        <tissue evidence="1">Flight muscle</tissue>
    </source>
</reference>
<dbReference type="EMBL" id="JACAGB010000005">
    <property type="protein sequence ID" value="KAF6363076.1"/>
    <property type="molecule type" value="Genomic_DNA"/>
</dbReference>
<proteinExistence type="predicted"/>
<dbReference type="Proteomes" id="UP000558488">
    <property type="component" value="Unassembled WGS sequence"/>
</dbReference>
<accession>A0A7J7YN36</accession>
<protein>
    <submittedName>
        <fullName evidence="1">Uncharacterized protein</fullName>
    </submittedName>
</protein>
<name>A0A7J7YN36_PIPKU</name>